<keyword evidence="3" id="KW-1185">Reference proteome</keyword>
<proteinExistence type="predicted"/>
<keyword evidence="1" id="KW-0812">Transmembrane</keyword>
<evidence type="ECO:0000313" key="2">
    <source>
        <dbReference type="EMBL" id="KAK0747539.1"/>
    </source>
</evidence>
<gene>
    <name evidence="2" type="ORF">B0T21DRAFT_354564</name>
</gene>
<dbReference type="EMBL" id="JAUKTV010000001">
    <property type="protein sequence ID" value="KAK0747539.1"/>
    <property type="molecule type" value="Genomic_DNA"/>
</dbReference>
<protein>
    <submittedName>
        <fullName evidence="2">Uncharacterized protein</fullName>
    </submittedName>
</protein>
<accession>A0AA40K690</accession>
<dbReference type="PANTHER" id="PTHR37576">
    <property type="entry name" value="DEFECT AT LOW TEMPERATURE PROTEIN 1"/>
    <property type="match status" value="1"/>
</dbReference>
<name>A0AA40K690_9PEZI</name>
<evidence type="ECO:0000313" key="3">
    <source>
        <dbReference type="Proteomes" id="UP001172159"/>
    </source>
</evidence>
<reference evidence="2" key="1">
    <citation type="submission" date="2023-06" db="EMBL/GenBank/DDBJ databases">
        <title>Genome-scale phylogeny and comparative genomics of the fungal order Sordariales.</title>
        <authorList>
            <consortium name="Lawrence Berkeley National Laboratory"/>
            <person name="Hensen N."/>
            <person name="Bonometti L."/>
            <person name="Westerberg I."/>
            <person name="Brannstrom I.O."/>
            <person name="Guillou S."/>
            <person name="Cros-Aarteil S."/>
            <person name="Calhoun S."/>
            <person name="Haridas S."/>
            <person name="Kuo A."/>
            <person name="Mondo S."/>
            <person name="Pangilinan J."/>
            <person name="Riley R."/>
            <person name="Labutti K."/>
            <person name="Andreopoulos B."/>
            <person name="Lipzen A."/>
            <person name="Chen C."/>
            <person name="Yanf M."/>
            <person name="Daum C."/>
            <person name="Ng V."/>
            <person name="Clum A."/>
            <person name="Steindorff A."/>
            <person name="Ohm R."/>
            <person name="Martin F."/>
            <person name="Silar P."/>
            <person name="Natvig D."/>
            <person name="Lalanne C."/>
            <person name="Gautier V."/>
            <person name="Ament-Velasquez S.L."/>
            <person name="Kruys A."/>
            <person name="Hutchinson M.I."/>
            <person name="Powell A.J."/>
            <person name="Barry K."/>
            <person name="Miller A.N."/>
            <person name="Grigoriev I.V."/>
            <person name="Debuchy R."/>
            <person name="Gladieux P."/>
            <person name="Thoren M.H."/>
            <person name="Johannesson H."/>
        </authorList>
    </citation>
    <scope>NUCLEOTIDE SEQUENCE</scope>
    <source>
        <strain evidence="2">CBS 540.89</strain>
    </source>
</reference>
<feature type="transmembrane region" description="Helical" evidence="1">
    <location>
        <begin position="113"/>
        <end position="135"/>
    </location>
</feature>
<organism evidence="2 3">
    <name type="scientific">Apiosordaria backusii</name>
    <dbReference type="NCBI Taxonomy" id="314023"/>
    <lineage>
        <taxon>Eukaryota</taxon>
        <taxon>Fungi</taxon>
        <taxon>Dikarya</taxon>
        <taxon>Ascomycota</taxon>
        <taxon>Pezizomycotina</taxon>
        <taxon>Sordariomycetes</taxon>
        <taxon>Sordariomycetidae</taxon>
        <taxon>Sordariales</taxon>
        <taxon>Lasiosphaeriaceae</taxon>
        <taxon>Apiosordaria</taxon>
    </lineage>
</organism>
<evidence type="ECO:0000256" key="1">
    <source>
        <dbReference type="SAM" id="Phobius"/>
    </source>
</evidence>
<dbReference type="PANTHER" id="PTHR37576:SF2">
    <property type="entry name" value="DEFECT AT LOW TEMPERATURE PROTEIN 1"/>
    <property type="match status" value="1"/>
</dbReference>
<keyword evidence="1" id="KW-1133">Transmembrane helix</keyword>
<dbReference type="AlphaFoldDB" id="A0AA40K690"/>
<keyword evidence="1" id="KW-0472">Membrane</keyword>
<dbReference type="Proteomes" id="UP001172159">
    <property type="component" value="Unassembled WGS sequence"/>
</dbReference>
<sequence length="230" mass="24901">MDIWSGSTHGGLALLLNHRFSANYTMYPNLASAGGPWLPIVEGYFAYEMATYPSEESCDRVFKDPGPVIFNAVRELGLRLALKTADTSDPKHRLMLEGEQAETIVVYVANFGFLYGAIAVTILATISVIPLYYGFWKLGREVSMSPLEIAKAFRPVQLEGVASNATAEGLLKGVGQRPIMYGVVDAVHGDEKGWVFGMGEPEGVVSPDEMGKMRLLEGEGEGNTGDMESG</sequence>
<comment type="caution">
    <text evidence="2">The sequence shown here is derived from an EMBL/GenBank/DDBJ whole genome shotgun (WGS) entry which is preliminary data.</text>
</comment>